<name>A0ACC1NID1_9HYPO</name>
<accession>A0ACC1NID1</accession>
<gene>
    <name evidence="1" type="ORF">NQ176_g3591</name>
</gene>
<sequence length="202" mass="21991">MSATPSQPAIRIVIADGNPDAITTFKKDFAPDSHPSIVGTANTAEDLHKLLSSTSCDALLLDFVTFGEMSVLEAVKENHPKLRVIYVAAQGPASDTLQSLVRRNVIPGFVKKGDKPEETVYTIETIFDGPIEGDMKLATSFTRLTAREKAVLNCLLEGFTTSEIASQLHRSQKTVAELKQSACDKLGANSLSELFKLQHKFQ</sequence>
<reference evidence="1" key="1">
    <citation type="submission" date="2022-08" db="EMBL/GenBank/DDBJ databases">
        <title>Genome Sequence of Lecanicillium fungicola.</title>
        <authorList>
            <person name="Buettner E."/>
        </authorList>
    </citation>
    <scope>NUCLEOTIDE SEQUENCE</scope>
    <source>
        <strain evidence="1">Babe33</strain>
    </source>
</reference>
<dbReference type="EMBL" id="JANJQO010000338">
    <property type="protein sequence ID" value="KAJ2978839.1"/>
    <property type="molecule type" value="Genomic_DNA"/>
</dbReference>
<evidence type="ECO:0000313" key="2">
    <source>
        <dbReference type="Proteomes" id="UP001143910"/>
    </source>
</evidence>
<comment type="caution">
    <text evidence="1">The sequence shown here is derived from an EMBL/GenBank/DDBJ whole genome shotgun (WGS) entry which is preliminary data.</text>
</comment>
<proteinExistence type="predicted"/>
<keyword evidence="2" id="KW-1185">Reference proteome</keyword>
<organism evidence="1 2">
    <name type="scientific">Zarea fungicola</name>
    <dbReference type="NCBI Taxonomy" id="93591"/>
    <lineage>
        <taxon>Eukaryota</taxon>
        <taxon>Fungi</taxon>
        <taxon>Dikarya</taxon>
        <taxon>Ascomycota</taxon>
        <taxon>Pezizomycotina</taxon>
        <taxon>Sordariomycetes</taxon>
        <taxon>Hypocreomycetidae</taxon>
        <taxon>Hypocreales</taxon>
        <taxon>Cordycipitaceae</taxon>
        <taxon>Zarea</taxon>
    </lineage>
</organism>
<dbReference type="Proteomes" id="UP001143910">
    <property type="component" value="Unassembled WGS sequence"/>
</dbReference>
<evidence type="ECO:0000313" key="1">
    <source>
        <dbReference type="EMBL" id="KAJ2978839.1"/>
    </source>
</evidence>
<protein>
    <submittedName>
        <fullName evidence="1">Uncharacterized protein</fullName>
    </submittedName>
</protein>